<dbReference type="PANTHER" id="PTHR19446">
    <property type="entry name" value="REVERSE TRANSCRIPTASES"/>
    <property type="match status" value="1"/>
</dbReference>
<protein>
    <submittedName>
        <fullName evidence="1">Reverse transcriptase</fullName>
    </submittedName>
</protein>
<dbReference type="Proteomes" id="UP000037510">
    <property type="component" value="Unassembled WGS sequence"/>
</dbReference>
<dbReference type="GO" id="GO:0003964">
    <property type="term" value="F:RNA-directed DNA polymerase activity"/>
    <property type="evidence" value="ECO:0007669"/>
    <property type="project" value="UniProtKB-KW"/>
</dbReference>
<sequence length="236" mass="26679">LLGVDNQSVKKLELLKTEDEECAECFASYFHSVYSPSRPRLDPREAERGYMLANLLLVTFALRFPLLHVFNRCLKECHYTDRWKTTRVIPVPKGSGGADVSGYRPITVLSAFAKVFESVLHTCIYSQVNARLTDVQHGFRPGRSNPILHFFGGEPGKQSLPPGVHHFGKRSLRRQNGLSTSDCERLQGDIDRLVLWSESNKLRFNVSKCCVVSYSRARALLLHLYEVAGEVLLRAT</sequence>
<organism evidence="1 2">
    <name type="scientific">Operophtera brumata</name>
    <name type="common">Winter moth</name>
    <name type="synonym">Phalaena brumata</name>
    <dbReference type="NCBI Taxonomy" id="104452"/>
    <lineage>
        <taxon>Eukaryota</taxon>
        <taxon>Metazoa</taxon>
        <taxon>Ecdysozoa</taxon>
        <taxon>Arthropoda</taxon>
        <taxon>Hexapoda</taxon>
        <taxon>Insecta</taxon>
        <taxon>Pterygota</taxon>
        <taxon>Neoptera</taxon>
        <taxon>Endopterygota</taxon>
        <taxon>Lepidoptera</taxon>
        <taxon>Glossata</taxon>
        <taxon>Ditrysia</taxon>
        <taxon>Geometroidea</taxon>
        <taxon>Geometridae</taxon>
        <taxon>Larentiinae</taxon>
        <taxon>Operophtera</taxon>
    </lineage>
</organism>
<accession>A0A0L7LCN7</accession>
<gene>
    <name evidence="1" type="ORF">OBRU01_07339</name>
</gene>
<evidence type="ECO:0000313" key="2">
    <source>
        <dbReference type="Proteomes" id="UP000037510"/>
    </source>
</evidence>
<dbReference type="AlphaFoldDB" id="A0A0L7LCN7"/>
<keyword evidence="1" id="KW-0808">Transferase</keyword>
<feature type="non-terminal residue" evidence="1">
    <location>
        <position position="236"/>
    </location>
</feature>
<dbReference type="EMBL" id="JTDY01001644">
    <property type="protein sequence ID" value="KOB73262.1"/>
    <property type="molecule type" value="Genomic_DNA"/>
</dbReference>
<comment type="caution">
    <text evidence="1">The sequence shown here is derived from an EMBL/GenBank/DDBJ whole genome shotgun (WGS) entry which is preliminary data.</text>
</comment>
<keyword evidence="1" id="KW-0695">RNA-directed DNA polymerase</keyword>
<feature type="non-terminal residue" evidence="1">
    <location>
        <position position="1"/>
    </location>
</feature>
<reference evidence="1 2" key="1">
    <citation type="journal article" date="2015" name="Genome Biol. Evol.">
        <title>The genome of winter moth (Operophtera brumata) provides a genomic perspective on sexual dimorphism and phenology.</title>
        <authorList>
            <person name="Derks M.F."/>
            <person name="Smit S."/>
            <person name="Salis L."/>
            <person name="Schijlen E."/>
            <person name="Bossers A."/>
            <person name="Mateman C."/>
            <person name="Pijl A.S."/>
            <person name="de Ridder D."/>
            <person name="Groenen M.A."/>
            <person name="Visser M.E."/>
            <person name="Megens H.J."/>
        </authorList>
    </citation>
    <scope>NUCLEOTIDE SEQUENCE [LARGE SCALE GENOMIC DNA]</scope>
    <source>
        <strain evidence="1">WM2013NL</strain>
        <tissue evidence="1">Head and thorax</tissue>
    </source>
</reference>
<name>A0A0L7LCN7_OPEBR</name>
<proteinExistence type="predicted"/>
<keyword evidence="1" id="KW-0548">Nucleotidyltransferase</keyword>
<evidence type="ECO:0000313" key="1">
    <source>
        <dbReference type="EMBL" id="KOB73262.1"/>
    </source>
</evidence>
<keyword evidence="2" id="KW-1185">Reference proteome</keyword>